<evidence type="ECO:0000256" key="1">
    <source>
        <dbReference type="SAM" id="MobiDB-lite"/>
    </source>
</evidence>
<reference evidence="3 4" key="1">
    <citation type="journal article" date="2020" name="Int. J. Syst. Evol. Microbiol.">
        <title>Novel acetic acid bacteria from cider fermentations: Acetobacter conturbans sp. nov. and Acetobacter fallax sp. nov.</title>
        <authorList>
            <person name="Sombolestani A.S."/>
            <person name="Cleenwerck I."/>
            <person name="Cnockaert M."/>
            <person name="Borremans W."/>
            <person name="Wieme A.D."/>
            <person name="De Vuyst L."/>
            <person name="Vandamme P."/>
        </authorList>
    </citation>
    <scope>NUCLEOTIDE SEQUENCE [LARGE SCALE GENOMIC DNA]</scope>
    <source>
        <strain evidence="3 4">LMG 1627</strain>
    </source>
</reference>
<evidence type="ECO:0000313" key="4">
    <source>
        <dbReference type="Proteomes" id="UP000631653"/>
    </source>
</evidence>
<feature type="region of interest" description="Disordered" evidence="1">
    <location>
        <begin position="26"/>
        <end position="103"/>
    </location>
</feature>
<name>A0ABX0JX32_9PROT</name>
<sequence>MKRILALSLGLALSVGSQAAFAQATSKSGVPPTAEGAAAQVGKSPASAKTKTGKRVEPSQKLWNNPRTVSEQPGTTPPPNQGTVTSPKSSTSVEKQQPTENER</sequence>
<evidence type="ECO:0000256" key="2">
    <source>
        <dbReference type="SAM" id="SignalP"/>
    </source>
</evidence>
<evidence type="ECO:0000313" key="3">
    <source>
        <dbReference type="EMBL" id="NHN87394.1"/>
    </source>
</evidence>
<feature type="chain" id="PRO_5045853599" evidence="2">
    <location>
        <begin position="23"/>
        <end position="103"/>
    </location>
</feature>
<dbReference type="RefSeq" id="WP_173568666.1">
    <property type="nucleotide sequence ID" value="NZ_WOSY01000001.1"/>
</dbReference>
<gene>
    <name evidence="3" type="ORF">GOB81_01920</name>
</gene>
<accession>A0ABX0JX32</accession>
<organism evidence="3 4">
    <name type="scientific">Acetobacter conturbans</name>
    <dbReference type="NCBI Taxonomy" id="1737472"/>
    <lineage>
        <taxon>Bacteria</taxon>
        <taxon>Pseudomonadati</taxon>
        <taxon>Pseudomonadota</taxon>
        <taxon>Alphaproteobacteria</taxon>
        <taxon>Acetobacterales</taxon>
        <taxon>Acetobacteraceae</taxon>
        <taxon>Acetobacter</taxon>
    </lineage>
</organism>
<protein>
    <submittedName>
        <fullName evidence="3">Uncharacterized protein</fullName>
    </submittedName>
</protein>
<keyword evidence="4" id="KW-1185">Reference proteome</keyword>
<comment type="caution">
    <text evidence="3">The sequence shown here is derived from an EMBL/GenBank/DDBJ whole genome shotgun (WGS) entry which is preliminary data.</text>
</comment>
<dbReference type="Proteomes" id="UP000631653">
    <property type="component" value="Unassembled WGS sequence"/>
</dbReference>
<keyword evidence="2" id="KW-0732">Signal</keyword>
<proteinExistence type="predicted"/>
<feature type="compositionally biased region" description="Polar residues" evidence="1">
    <location>
        <begin position="86"/>
        <end position="103"/>
    </location>
</feature>
<feature type="signal peptide" evidence="2">
    <location>
        <begin position="1"/>
        <end position="22"/>
    </location>
</feature>
<dbReference type="EMBL" id="WOSY01000001">
    <property type="protein sequence ID" value="NHN87394.1"/>
    <property type="molecule type" value="Genomic_DNA"/>
</dbReference>
<feature type="compositionally biased region" description="Polar residues" evidence="1">
    <location>
        <begin position="61"/>
        <end position="71"/>
    </location>
</feature>